<dbReference type="InterPro" id="IPR013786">
    <property type="entry name" value="AcylCoA_DH/ox_N"/>
</dbReference>
<dbReference type="Pfam" id="PF02771">
    <property type="entry name" value="Acyl-CoA_dh_N"/>
    <property type="match status" value="1"/>
</dbReference>
<accession>A0ABW5WF27</accession>
<comment type="cofactor">
    <cofactor evidence="1 5">
        <name>FAD</name>
        <dbReference type="ChEBI" id="CHEBI:57692"/>
    </cofactor>
</comment>
<dbReference type="SUPFAM" id="SSF47203">
    <property type="entry name" value="Acyl-CoA dehydrogenase C-terminal domain-like"/>
    <property type="match status" value="1"/>
</dbReference>
<comment type="similarity">
    <text evidence="2 5">Belongs to the acyl-CoA dehydrogenase family.</text>
</comment>
<evidence type="ECO:0000313" key="10">
    <source>
        <dbReference type="Proteomes" id="UP001597478"/>
    </source>
</evidence>
<dbReference type="RefSeq" id="WP_377389968.1">
    <property type="nucleotide sequence ID" value="NZ_JBHSAN010000019.1"/>
</dbReference>
<evidence type="ECO:0000256" key="2">
    <source>
        <dbReference type="ARBA" id="ARBA00009347"/>
    </source>
</evidence>
<dbReference type="PROSITE" id="PS00073">
    <property type="entry name" value="ACYL_COA_DH_2"/>
    <property type="match status" value="1"/>
</dbReference>
<evidence type="ECO:0000256" key="4">
    <source>
        <dbReference type="ARBA" id="ARBA00022827"/>
    </source>
</evidence>
<proteinExistence type="inferred from homology"/>
<feature type="domain" description="Acyl-CoA dehydrogenase/oxidase C-terminal" evidence="6">
    <location>
        <begin position="228"/>
        <end position="375"/>
    </location>
</feature>
<dbReference type="InterPro" id="IPR006089">
    <property type="entry name" value="Acyl-CoA_DH_CS"/>
</dbReference>
<dbReference type="GO" id="GO:0016491">
    <property type="term" value="F:oxidoreductase activity"/>
    <property type="evidence" value="ECO:0007669"/>
    <property type="project" value="UniProtKB-KW"/>
</dbReference>
<dbReference type="Gene3D" id="2.40.110.10">
    <property type="entry name" value="Butyryl-CoA Dehydrogenase, subunit A, domain 2"/>
    <property type="match status" value="1"/>
</dbReference>
<dbReference type="SUPFAM" id="SSF56645">
    <property type="entry name" value="Acyl-CoA dehydrogenase NM domain-like"/>
    <property type="match status" value="1"/>
</dbReference>
<dbReference type="Proteomes" id="UP001597478">
    <property type="component" value="Unassembled WGS sequence"/>
</dbReference>
<dbReference type="InterPro" id="IPR037069">
    <property type="entry name" value="AcylCoA_DH/ox_N_sf"/>
</dbReference>
<evidence type="ECO:0000256" key="1">
    <source>
        <dbReference type="ARBA" id="ARBA00001974"/>
    </source>
</evidence>
<reference evidence="10" key="1">
    <citation type="journal article" date="2019" name="Int. J. Syst. Evol. Microbiol.">
        <title>The Global Catalogue of Microorganisms (GCM) 10K type strain sequencing project: providing services to taxonomists for standard genome sequencing and annotation.</title>
        <authorList>
            <consortium name="The Broad Institute Genomics Platform"/>
            <consortium name="The Broad Institute Genome Sequencing Center for Infectious Disease"/>
            <person name="Wu L."/>
            <person name="Ma J."/>
        </authorList>
    </citation>
    <scope>NUCLEOTIDE SEQUENCE [LARGE SCALE GENOMIC DNA]</scope>
    <source>
        <strain evidence="10">IBRC-M 10906</strain>
    </source>
</reference>
<keyword evidence="3 5" id="KW-0285">Flavoprotein</keyword>
<keyword evidence="5 9" id="KW-0560">Oxidoreductase</keyword>
<feature type="domain" description="Acyl-CoA oxidase/dehydrogenase middle" evidence="7">
    <location>
        <begin position="122"/>
        <end position="216"/>
    </location>
</feature>
<comment type="caution">
    <text evidence="9">The sequence shown here is derived from an EMBL/GenBank/DDBJ whole genome shotgun (WGS) entry which is preliminary data.</text>
</comment>
<dbReference type="Pfam" id="PF02770">
    <property type="entry name" value="Acyl-CoA_dh_M"/>
    <property type="match status" value="1"/>
</dbReference>
<keyword evidence="4 5" id="KW-0274">FAD</keyword>
<name>A0ABW5WF27_9PSEU</name>
<dbReference type="PANTHER" id="PTHR43884">
    <property type="entry name" value="ACYL-COA DEHYDROGENASE"/>
    <property type="match status" value="1"/>
</dbReference>
<evidence type="ECO:0000256" key="5">
    <source>
        <dbReference type="RuleBase" id="RU362125"/>
    </source>
</evidence>
<dbReference type="InterPro" id="IPR036250">
    <property type="entry name" value="AcylCo_DH-like_C"/>
</dbReference>
<evidence type="ECO:0000259" key="6">
    <source>
        <dbReference type="Pfam" id="PF00441"/>
    </source>
</evidence>
<dbReference type="PIRSF" id="PIRSF016578">
    <property type="entry name" value="HsaA"/>
    <property type="match status" value="1"/>
</dbReference>
<keyword evidence="10" id="KW-1185">Reference proteome</keyword>
<dbReference type="Gene3D" id="1.20.140.10">
    <property type="entry name" value="Butyryl-CoA Dehydrogenase, subunit A, domain 3"/>
    <property type="match status" value="1"/>
</dbReference>
<evidence type="ECO:0000259" key="7">
    <source>
        <dbReference type="Pfam" id="PF02770"/>
    </source>
</evidence>
<dbReference type="InterPro" id="IPR009075">
    <property type="entry name" value="AcylCo_DH/oxidase_C"/>
</dbReference>
<evidence type="ECO:0000256" key="3">
    <source>
        <dbReference type="ARBA" id="ARBA00022630"/>
    </source>
</evidence>
<feature type="domain" description="Acyl-CoA dehydrogenase/oxidase N-terminal" evidence="8">
    <location>
        <begin position="6"/>
        <end position="117"/>
    </location>
</feature>
<dbReference type="Pfam" id="PF00441">
    <property type="entry name" value="Acyl-CoA_dh_1"/>
    <property type="match status" value="1"/>
</dbReference>
<dbReference type="InterPro" id="IPR046373">
    <property type="entry name" value="Acyl-CoA_Oxase/DH_mid-dom_sf"/>
</dbReference>
<dbReference type="InterPro" id="IPR009100">
    <property type="entry name" value="AcylCoA_DH/oxidase_NM_dom_sf"/>
</dbReference>
<sequence>MDLQLTAEQLEFKKLAREFLEAEVVPHRQEWDRREEVDPAIVPKLGEIGFFGLTIPEEYGGLGGDWITYCIGMEELGRADSAVRGIVSVSMGLCGKTILAHGSEEQKQRWLPGIANGTKVGCFGLTEPDNGSDPGHLKTRAQRDGDEWVITGSKIFITNATIADVALVFARTGGEGPRGISAFLVPTDTPGFERNLIHGKLGLRGQATAELSFNDVRVPADALVGEEGKGFKYAMESLDKGRISVAAGCVGIVQACLEACVDYAKSREQFGKPIASYQLVQDMIAEISVDADAARLLAWRAADLVERGLPFGTAASKAKLFASEAAVKAANLAIQVYGGYGYIDEYPVQKFMRDARVMTLYEGTSQIQKLIIGRAETGVSAF</sequence>
<protein>
    <submittedName>
        <fullName evidence="9">Acyl-CoA dehydrogenase family protein</fullName>
        <ecNumber evidence="9">1.-.-.-</ecNumber>
    </submittedName>
</protein>
<dbReference type="PANTHER" id="PTHR43884:SF12">
    <property type="entry name" value="ISOVALERYL-COA DEHYDROGENASE, MITOCHONDRIAL-RELATED"/>
    <property type="match status" value="1"/>
</dbReference>
<evidence type="ECO:0000259" key="8">
    <source>
        <dbReference type="Pfam" id="PF02771"/>
    </source>
</evidence>
<organism evidence="9 10">
    <name type="scientific">Prauserella oleivorans</name>
    <dbReference type="NCBI Taxonomy" id="1478153"/>
    <lineage>
        <taxon>Bacteria</taxon>
        <taxon>Bacillati</taxon>
        <taxon>Actinomycetota</taxon>
        <taxon>Actinomycetes</taxon>
        <taxon>Pseudonocardiales</taxon>
        <taxon>Pseudonocardiaceae</taxon>
        <taxon>Prauserella</taxon>
    </lineage>
</organism>
<gene>
    <name evidence="9" type="ORF">ACFS2C_22620</name>
</gene>
<dbReference type="Gene3D" id="1.10.540.10">
    <property type="entry name" value="Acyl-CoA dehydrogenase/oxidase, N-terminal domain"/>
    <property type="match status" value="1"/>
</dbReference>
<evidence type="ECO:0000313" key="9">
    <source>
        <dbReference type="EMBL" id="MFD2802185.1"/>
    </source>
</evidence>
<dbReference type="EMBL" id="JBHUOF010000042">
    <property type="protein sequence ID" value="MFD2802185.1"/>
    <property type="molecule type" value="Genomic_DNA"/>
</dbReference>
<dbReference type="EC" id="1.-.-.-" evidence="9"/>
<dbReference type="InterPro" id="IPR006091">
    <property type="entry name" value="Acyl-CoA_Oxase/DH_mid-dom"/>
</dbReference>